<dbReference type="SUPFAM" id="SSF53850">
    <property type="entry name" value="Periplasmic binding protein-like II"/>
    <property type="match status" value="1"/>
</dbReference>
<keyword evidence="4" id="KW-1185">Reference proteome</keyword>
<keyword evidence="2" id="KW-0732">Signal</keyword>
<name>A0ABT3NUQ0_9PROT</name>
<evidence type="ECO:0000313" key="4">
    <source>
        <dbReference type="Proteomes" id="UP001526430"/>
    </source>
</evidence>
<dbReference type="PANTHER" id="PTHR42928:SF5">
    <property type="entry name" value="BLR1237 PROTEIN"/>
    <property type="match status" value="1"/>
</dbReference>
<evidence type="ECO:0000313" key="3">
    <source>
        <dbReference type="EMBL" id="MCW8085887.1"/>
    </source>
</evidence>
<dbReference type="Gene3D" id="3.40.190.150">
    <property type="entry name" value="Bordetella uptake gene, domain 1"/>
    <property type="match status" value="1"/>
</dbReference>
<dbReference type="InterPro" id="IPR005064">
    <property type="entry name" value="BUG"/>
</dbReference>
<proteinExistence type="inferred from homology"/>
<comment type="similarity">
    <text evidence="1">Belongs to the UPF0065 (bug) family.</text>
</comment>
<accession>A0ABT3NUQ0</accession>
<dbReference type="RefSeq" id="WP_301589835.1">
    <property type="nucleotide sequence ID" value="NZ_JAPFQI010000005.1"/>
</dbReference>
<evidence type="ECO:0000256" key="2">
    <source>
        <dbReference type="SAM" id="SignalP"/>
    </source>
</evidence>
<dbReference type="PANTHER" id="PTHR42928">
    <property type="entry name" value="TRICARBOXYLATE-BINDING PROTEIN"/>
    <property type="match status" value="1"/>
</dbReference>
<dbReference type="CDD" id="cd07012">
    <property type="entry name" value="PBP2_Bug_TTT"/>
    <property type="match status" value="1"/>
</dbReference>
<dbReference type="EMBL" id="JAPFQI010000005">
    <property type="protein sequence ID" value="MCW8085887.1"/>
    <property type="molecule type" value="Genomic_DNA"/>
</dbReference>
<dbReference type="Proteomes" id="UP001526430">
    <property type="component" value="Unassembled WGS sequence"/>
</dbReference>
<sequence>MLKRRQLAALAALPLATPAFAQSQYPDRPIRVIVPFPAGGATDIWARLVTEPMAADLGQPIVIDNRGGAGAMIGTEAVARAAPDGYTLLFTISSSFQSPVVLRRDPYRLSDFAPIGKMGTTSLVFCVGANQPPRSMEEFISFARGKSLNYGTYSPGSTGHAMAQLLSDTHRLDMSPVHYRGEAPLLADVLGGRIPCAFHSMTGAGEHIRAGRIRPLAVLGRDRIPSLPQIPTLIELGMMEDFAQTGFLGMLGPARLPQPIHARLAESYRKAMARPEVVNRLREMDTIPQWLGPEEFRADMEQYLRWWTALVDRMGLRADG</sequence>
<protein>
    <submittedName>
        <fullName evidence="3">Tripartite tricarboxylate transporter substrate binding protein</fullName>
    </submittedName>
</protein>
<feature type="chain" id="PRO_5047490837" evidence="2">
    <location>
        <begin position="22"/>
        <end position="320"/>
    </location>
</feature>
<feature type="signal peptide" evidence="2">
    <location>
        <begin position="1"/>
        <end position="21"/>
    </location>
</feature>
<dbReference type="Gene3D" id="3.40.190.10">
    <property type="entry name" value="Periplasmic binding protein-like II"/>
    <property type="match status" value="1"/>
</dbReference>
<dbReference type="Pfam" id="PF03401">
    <property type="entry name" value="TctC"/>
    <property type="match status" value="1"/>
</dbReference>
<dbReference type="InterPro" id="IPR042100">
    <property type="entry name" value="Bug_dom1"/>
</dbReference>
<reference evidence="3 4" key="1">
    <citation type="submission" date="2022-10" db="EMBL/GenBank/DDBJ databases">
        <title>Roseococcus glaciei nov., sp. nov., isolated from glacier.</title>
        <authorList>
            <person name="Liu Q."/>
            <person name="Xin Y.-H."/>
        </authorList>
    </citation>
    <scope>NUCLEOTIDE SEQUENCE [LARGE SCALE GENOMIC DNA]</scope>
    <source>
        <strain evidence="3 4">MDT2-1-1</strain>
    </source>
</reference>
<organism evidence="3 4">
    <name type="scientific">Sabulicella glaciei</name>
    <dbReference type="NCBI Taxonomy" id="2984948"/>
    <lineage>
        <taxon>Bacteria</taxon>
        <taxon>Pseudomonadati</taxon>
        <taxon>Pseudomonadota</taxon>
        <taxon>Alphaproteobacteria</taxon>
        <taxon>Acetobacterales</taxon>
        <taxon>Acetobacteraceae</taxon>
        <taxon>Sabulicella</taxon>
    </lineage>
</organism>
<evidence type="ECO:0000256" key="1">
    <source>
        <dbReference type="ARBA" id="ARBA00006987"/>
    </source>
</evidence>
<comment type="caution">
    <text evidence="3">The sequence shown here is derived from an EMBL/GenBank/DDBJ whole genome shotgun (WGS) entry which is preliminary data.</text>
</comment>
<gene>
    <name evidence="3" type="ORF">OF850_09640</name>
</gene>
<dbReference type="PIRSF" id="PIRSF017082">
    <property type="entry name" value="YflP"/>
    <property type="match status" value="1"/>
</dbReference>